<dbReference type="InterPro" id="IPR032821">
    <property type="entry name" value="PKS_assoc"/>
</dbReference>
<evidence type="ECO:0000256" key="19">
    <source>
        <dbReference type="ARBA" id="ARBA00047394"/>
    </source>
</evidence>
<keyword evidence="6" id="KW-0663">Pyridoxal phosphate</keyword>
<dbReference type="CDD" id="cd08954">
    <property type="entry name" value="KR_1_FAS_SDR_x"/>
    <property type="match status" value="1"/>
</dbReference>
<comment type="catalytic activity">
    <reaction evidence="30">
        <text>(2E)-dodecenoyl-[ACP] + NADPH + H(+) = dodecanoyl-[ACP] + NADP(+)</text>
        <dbReference type="Rhea" id="RHEA:41880"/>
        <dbReference type="Rhea" id="RHEA-COMP:9643"/>
        <dbReference type="Rhea" id="RHEA-COMP:9644"/>
        <dbReference type="ChEBI" id="CHEBI:15378"/>
        <dbReference type="ChEBI" id="CHEBI:57783"/>
        <dbReference type="ChEBI" id="CHEBI:58349"/>
        <dbReference type="ChEBI" id="CHEBI:65264"/>
        <dbReference type="ChEBI" id="CHEBI:78472"/>
    </reaction>
    <physiologicalReaction direction="left-to-right" evidence="30">
        <dbReference type="Rhea" id="RHEA:41881"/>
    </physiologicalReaction>
</comment>
<evidence type="ECO:0000256" key="1">
    <source>
        <dbReference type="ARBA" id="ARBA00005189"/>
    </source>
</evidence>
<comment type="catalytic activity">
    <reaction evidence="43">
        <text>3-oxohexadecanoyl-[ACP] + NADPH + H(+) = (3R)-hydroxyhexadecanoyl-[ACP] + NADP(+)</text>
        <dbReference type="Rhea" id="RHEA:41904"/>
        <dbReference type="Rhea" id="RHEA-COMP:9649"/>
        <dbReference type="Rhea" id="RHEA-COMP:9650"/>
        <dbReference type="ChEBI" id="CHEBI:15378"/>
        <dbReference type="ChEBI" id="CHEBI:57783"/>
        <dbReference type="ChEBI" id="CHEBI:58349"/>
        <dbReference type="ChEBI" id="CHEBI:78478"/>
        <dbReference type="ChEBI" id="CHEBI:78480"/>
    </reaction>
    <physiologicalReaction direction="left-to-right" evidence="43">
        <dbReference type="Rhea" id="RHEA:41905"/>
    </physiologicalReaction>
</comment>
<dbReference type="Pfam" id="PF13602">
    <property type="entry name" value="ADH_zinc_N_2"/>
    <property type="match status" value="1"/>
</dbReference>
<reference evidence="52" key="2">
    <citation type="submission" date="2022-10" db="EMBL/GenBank/DDBJ databases">
        <authorList>
            <consortium name="ENA_rothamsted_submissions"/>
            <consortium name="culmorum"/>
            <person name="King R."/>
        </authorList>
    </citation>
    <scope>NUCLEOTIDE SEQUENCE</scope>
</reference>
<dbReference type="Gene3D" id="3.30.70.3290">
    <property type="match status" value="1"/>
</dbReference>
<feature type="domain" description="PKS/mFAS DH" evidence="51">
    <location>
        <begin position="769"/>
        <end position="1040"/>
    </location>
</feature>
<evidence type="ECO:0000256" key="47">
    <source>
        <dbReference type="ARBA" id="ARBA00049533"/>
    </source>
</evidence>
<comment type="catalytic activity">
    <reaction evidence="27">
        <text>3-oxobutanoyl-[ACP] + NADPH + H(+) = (3R)-hydroxybutanoyl-[ACP] + NADP(+)</text>
        <dbReference type="Rhea" id="RHEA:41804"/>
        <dbReference type="Rhea" id="RHEA-COMP:9625"/>
        <dbReference type="Rhea" id="RHEA-COMP:9626"/>
        <dbReference type="ChEBI" id="CHEBI:15378"/>
        <dbReference type="ChEBI" id="CHEBI:57783"/>
        <dbReference type="ChEBI" id="CHEBI:58349"/>
        <dbReference type="ChEBI" id="CHEBI:78450"/>
        <dbReference type="ChEBI" id="CHEBI:78451"/>
    </reaction>
    <physiologicalReaction direction="left-to-right" evidence="27">
        <dbReference type="Rhea" id="RHEA:41805"/>
    </physiologicalReaction>
</comment>
<dbReference type="GO" id="GO:0004313">
    <property type="term" value="F:[acyl-carrier-protein] S-acetyltransferase activity"/>
    <property type="evidence" value="ECO:0007669"/>
    <property type="project" value="UniProtKB-EC"/>
</dbReference>
<comment type="catalytic activity">
    <reaction evidence="44">
        <text>3-oxooctanoyl-[ACP] + NADPH + H(+) = (3R)-hydroxyoctanoyl-[ACP] + NADP(+)</text>
        <dbReference type="Rhea" id="RHEA:41840"/>
        <dbReference type="Rhea" id="RHEA-COMP:9633"/>
        <dbReference type="Rhea" id="RHEA-COMP:9634"/>
        <dbReference type="ChEBI" id="CHEBI:15378"/>
        <dbReference type="ChEBI" id="CHEBI:57783"/>
        <dbReference type="ChEBI" id="CHEBI:58349"/>
        <dbReference type="ChEBI" id="CHEBI:78460"/>
        <dbReference type="ChEBI" id="CHEBI:78461"/>
    </reaction>
    <physiologicalReaction direction="left-to-right" evidence="44">
        <dbReference type="Rhea" id="RHEA:41841"/>
    </physiologicalReaction>
</comment>
<dbReference type="InterPro" id="IPR029058">
    <property type="entry name" value="AB_hydrolase_fold"/>
</dbReference>
<dbReference type="GO" id="GO:0019171">
    <property type="term" value="F:(3R)-hydroxyacyl-[acyl-carrier-protein] dehydratase activity"/>
    <property type="evidence" value="ECO:0007669"/>
    <property type="project" value="UniProtKB-EC"/>
</dbReference>
<evidence type="ECO:0000256" key="23">
    <source>
        <dbReference type="ARBA" id="ARBA00047500"/>
    </source>
</evidence>
<evidence type="ECO:0000256" key="11">
    <source>
        <dbReference type="ARBA" id="ARBA00023388"/>
    </source>
</evidence>
<comment type="catalytic activity">
    <reaction evidence="26">
        <text>(2E)-hexenoyl-[ACP] + NADPH + H(+) = hexanoyl-[ACP] + NADP(+)</text>
        <dbReference type="Rhea" id="RHEA:41832"/>
        <dbReference type="Rhea" id="RHEA-COMP:9631"/>
        <dbReference type="Rhea" id="RHEA-COMP:9632"/>
        <dbReference type="ChEBI" id="CHEBI:15378"/>
        <dbReference type="ChEBI" id="CHEBI:57783"/>
        <dbReference type="ChEBI" id="CHEBI:58349"/>
        <dbReference type="ChEBI" id="CHEBI:78458"/>
        <dbReference type="ChEBI" id="CHEBI:78459"/>
    </reaction>
    <physiologicalReaction direction="left-to-right" evidence="26">
        <dbReference type="Rhea" id="RHEA:41833"/>
    </physiologicalReaction>
</comment>
<dbReference type="PANTHER" id="PTHR43775:SF23">
    <property type="entry name" value="FATTY ACID SYNTHASE 3"/>
    <property type="match status" value="1"/>
</dbReference>
<comment type="catalytic activity">
    <reaction evidence="39">
        <text>(2E)-octadecenoyl-[ACP] + NADPH + H(+) = octadecanoyl-[ACP] + NADP(+)</text>
        <dbReference type="Rhea" id="RHEA:41928"/>
        <dbReference type="Rhea" id="RHEA-COMP:9655"/>
        <dbReference type="Rhea" id="RHEA-COMP:9656"/>
        <dbReference type="ChEBI" id="CHEBI:15378"/>
        <dbReference type="ChEBI" id="CHEBI:57783"/>
        <dbReference type="ChEBI" id="CHEBI:58349"/>
        <dbReference type="ChEBI" id="CHEBI:78489"/>
        <dbReference type="ChEBI" id="CHEBI:78495"/>
    </reaction>
    <physiologicalReaction direction="left-to-right" evidence="39">
        <dbReference type="Rhea" id="RHEA:41929"/>
    </physiologicalReaction>
</comment>
<dbReference type="InterPro" id="IPR014043">
    <property type="entry name" value="Acyl_transferase_dom"/>
</dbReference>
<feature type="active site" description="Proton donor; for dehydratase activity" evidence="48">
    <location>
        <position position="951"/>
    </location>
</feature>
<comment type="catalytic activity">
    <reaction evidence="47">
        <text>octanoyl-[ACP] + malonyl-[ACP] + H(+) = 3-oxodecanoyl-[ACP] + holo-[ACP] + CO2</text>
        <dbReference type="Rhea" id="RHEA:41852"/>
        <dbReference type="Rhea" id="RHEA-COMP:9623"/>
        <dbReference type="Rhea" id="RHEA-COMP:9636"/>
        <dbReference type="Rhea" id="RHEA-COMP:9637"/>
        <dbReference type="Rhea" id="RHEA-COMP:9685"/>
        <dbReference type="ChEBI" id="CHEBI:15378"/>
        <dbReference type="ChEBI" id="CHEBI:16526"/>
        <dbReference type="ChEBI" id="CHEBI:64479"/>
        <dbReference type="ChEBI" id="CHEBI:78449"/>
        <dbReference type="ChEBI" id="CHEBI:78463"/>
        <dbReference type="ChEBI" id="CHEBI:78464"/>
    </reaction>
    <physiologicalReaction direction="left-to-right" evidence="47">
        <dbReference type="Rhea" id="RHEA:41853"/>
    </physiologicalReaction>
</comment>
<evidence type="ECO:0000256" key="13">
    <source>
        <dbReference type="ARBA" id="ARBA00023398"/>
    </source>
</evidence>
<dbReference type="InterPro" id="IPR014031">
    <property type="entry name" value="Ketoacyl_synth_C"/>
</dbReference>
<dbReference type="InterPro" id="IPR057326">
    <property type="entry name" value="KR_dom"/>
</dbReference>
<dbReference type="Gene3D" id="3.40.50.1820">
    <property type="entry name" value="alpha/beta hydrolase"/>
    <property type="match status" value="1"/>
</dbReference>
<dbReference type="SUPFAM" id="SSF53901">
    <property type="entry name" value="Thiolase-like"/>
    <property type="match status" value="1"/>
</dbReference>
<evidence type="ECO:0000259" key="50">
    <source>
        <dbReference type="PROSITE" id="PS52004"/>
    </source>
</evidence>
<evidence type="ECO:0000256" key="43">
    <source>
        <dbReference type="ARBA" id="ARBA00049414"/>
    </source>
</evidence>
<dbReference type="SUPFAM" id="SSF53474">
    <property type="entry name" value="alpha/beta-Hydrolases"/>
    <property type="match status" value="1"/>
</dbReference>
<comment type="pathway">
    <text evidence="1">Lipid metabolism.</text>
</comment>
<dbReference type="GO" id="GO:0004316">
    <property type="term" value="F:3-oxoacyl-[acyl-carrier-protein] reductase (NADPH) activity"/>
    <property type="evidence" value="ECO:0007669"/>
    <property type="project" value="UniProtKB-EC"/>
</dbReference>
<comment type="catalytic activity">
    <reaction evidence="20">
        <text>a (3R)-hydroxyacyl-[ACP] + NADP(+) = a 3-oxoacyl-[ACP] + NADPH + H(+)</text>
        <dbReference type="Rhea" id="RHEA:17397"/>
        <dbReference type="Rhea" id="RHEA-COMP:9916"/>
        <dbReference type="Rhea" id="RHEA-COMP:9945"/>
        <dbReference type="ChEBI" id="CHEBI:15378"/>
        <dbReference type="ChEBI" id="CHEBI:57783"/>
        <dbReference type="ChEBI" id="CHEBI:58349"/>
        <dbReference type="ChEBI" id="CHEBI:78776"/>
        <dbReference type="ChEBI" id="CHEBI:78827"/>
        <dbReference type="EC" id="1.1.1.100"/>
    </reaction>
    <physiologicalReaction direction="right-to-left" evidence="20">
        <dbReference type="Rhea" id="RHEA:17399"/>
    </physiologicalReaction>
</comment>
<evidence type="ECO:0000256" key="5">
    <source>
        <dbReference type="ARBA" id="ARBA00022799"/>
    </source>
</evidence>
<comment type="catalytic activity">
    <reaction evidence="25">
        <text>(2E)-hexadecenoyl-[ACP] + NADPH + H(+) = hexadecanoyl-[ACP] + NADP(+)</text>
        <dbReference type="Rhea" id="RHEA:41912"/>
        <dbReference type="Rhea" id="RHEA-COMP:9651"/>
        <dbReference type="Rhea" id="RHEA-COMP:9652"/>
        <dbReference type="ChEBI" id="CHEBI:15378"/>
        <dbReference type="ChEBI" id="CHEBI:57783"/>
        <dbReference type="ChEBI" id="CHEBI:58349"/>
        <dbReference type="ChEBI" id="CHEBI:78481"/>
        <dbReference type="ChEBI" id="CHEBI:78483"/>
    </reaction>
    <physiologicalReaction direction="left-to-right" evidence="25">
        <dbReference type="Rhea" id="RHEA:41913"/>
    </physiologicalReaction>
</comment>
<evidence type="ECO:0000256" key="3">
    <source>
        <dbReference type="ARBA" id="ARBA00022553"/>
    </source>
</evidence>
<comment type="catalytic activity">
    <reaction evidence="11">
        <text>(3R)-hydroxydecanoyl-[ACP] = (2E)-decenoyl-[ACP] + H2O</text>
        <dbReference type="Rhea" id="RHEA:41860"/>
        <dbReference type="Rhea" id="RHEA-COMP:9638"/>
        <dbReference type="Rhea" id="RHEA-COMP:9639"/>
        <dbReference type="ChEBI" id="CHEBI:15377"/>
        <dbReference type="ChEBI" id="CHEBI:78466"/>
        <dbReference type="ChEBI" id="CHEBI:78467"/>
    </reaction>
    <physiologicalReaction direction="left-to-right" evidence="11">
        <dbReference type="Rhea" id="RHEA:41861"/>
    </physiologicalReaction>
</comment>
<evidence type="ECO:0000256" key="6">
    <source>
        <dbReference type="ARBA" id="ARBA00022898"/>
    </source>
</evidence>
<dbReference type="InterPro" id="IPR016036">
    <property type="entry name" value="Malonyl_transacylase_ACP-bd"/>
</dbReference>
<evidence type="ECO:0000256" key="46">
    <source>
        <dbReference type="ARBA" id="ARBA00049521"/>
    </source>
</evidence>
<dbReference type="Pfam" id="PF16197">
    <property type="entry name" value="KAsynt_C_assoc"/>
    <property type="match status" value="1"/>
</dbReference>
<accession>A0A9N9RT15</accession>
<comment type="catalytic activity">
    <reaction evidence="13">
        <text>(3R)-hydroxytetradecanoyl-[ACP] = (2E)-tetradecenoyl-[ACP] + H2O</text>
        <dbReference type="Rhea" id="RHEA:41892"/>
        <dbReference type="Rhea" id="RHEA-COMP:9646"/>
        <dbReference type="Rhea" id="RHEA-COMP:9647"/>
        <dbReference type="ChEBI" id="CHEBI:15377"/>
        <dbReference type="ChEBI" id="CHEBI:78474"/>
        <dbReference type="ChEBI" id="CHEBI:78475"/>
    </reaction>
    <physiologicalReaction direction="left-to-right" evidence="13">
        <dbReference type="Rhea" id="RHEA:41893"/>
    </physiologicalReaction>
</comment>
<dbReference type="SUPFAM" id="SSF51735">
    <property type="entry name" value="NAD(P)-binding Rossmann-fold domains"/>
    <property type="match status" value="2"/>
</dbReference>
<comment type="catalytic activity">
    <reaction evidence="10">
        <text>(3R)-hydroxyhexanoyl-[ACP] = (2E)-hexenoyl-[ACP] + H2O</text>
        <dbReference type="Rhea" id="RHEA:41828"/>
        <dbReference type="Rhea" id="RHEA-COMP:9630"/>
        <dbReference type="Rhea" id="RHEA-COMP:9631"/>
        <dbReference type="ChEBI" id="CHEBI:15377"/>
        <dbReference type="ChEBI" id="CHEBI:78457"/>
        <dbReference type="ChEBI" id="CHEBI:78458"/>
    </reaction>
    <physiologicalReaction direction="left-to-right" evidence="10">
        <dbReference type="Rhea" id="RHEA:41829"/>
    </physiologicalReaction>
</comment>
<comment type="function">
    <text evidence="17">Fatty acid synthetase is a multifunctional enzyme that catalyzes the de novo biosynthesis of long-chain saturated fatty acids starting from acetyl-CoA and malonyl-CoA in the presence of NADPH. This multifunctional protein contains 7 catalytic activities and a site for the binding of the prosthetic group 4'-phosphopantetheine of the acyl carrier protein ([ACP]) domain.</text>
</comment>
<dbReference type="PROSITE" id="PS50075">
    <property type="entry name" value="CARRIER"/>
    <property type="match status" value="1"/>
</dbReference>
<keyword evidence="53" id="KW-1185">Reference proteome</keyword>
<evidence type="ECO:0000256" key="22">
    <source>
        <dbReference type="ARBA" id="ARBA00047451"/>
    </source>
</evidence>
<feature type="domain" description="Ketosynthase family 3 (KS3)" evidence="50">
    <location>
        <begin position="1"/>
        <end position="330"/>
    </location>
</feature>
<keyword evidence="2" id="KW-0596">Phosphopantetheine</keyword>
<comment type="catalytic activity">
    <reaction evidence="38">
        <text>3-oxotetradecanoyl-[ACP] + NADPH + H(+) = (3R)-hydroxytetradecanoyl-[ACP] + NADP(+)</text>
        <dbReference type="Rhea" id="RHEA:41888"/>
        <dbReference type="Rhea" id="RHEA-COMP:9645"/>
        <dbReference type="Rhea" id="RHEA-COMP:9646"/>
        <dbReference type="ChEBI" id="CHEBI:15378"/>
        <dbReference type="ChEBI" id="CHEBI:57783"/>
        <dbReference type="ChEBI" id="CHEBI:58349"/>
        <dbReference type="ChEBI" id="CHEBI:78473"/>
        <dbReference type="ChEBI" id="CHEBI:78474"/>
    </reaction>
    <physiologicalReaction direction="left-to-right" evidence="38">
        <dbReference type="Rhea" id="RHEA:41889"/>
    </physiologicalReaction>
</comment>
<dbReference type="Pfam" id="PF00550">
    <property type="entry name" value="PP-binding"/>
    <property type="match status" value="1"/>
</dbReference>
<name>A0A9N9RT15_9DIPT</name>
<dbReference type="Pfam" id="PF08659">
    <property type="entry name" value="KR"/>
    <property type="match status" value="1"/>
</dbReference>
<dbReference type="InterPro" id="IPR050091">
    <property type="entry name" value="PKS_NRPS_Biosynth_Enz"/>
</dbReference>
<comment type="catalytic activity">
    <reaction evidence="36">
        <text>holo-[ACP] + acetyl-CoA = acetyl-[ACP] + CoA</text>
        <dbReference type="Rhea" id="RHEA:41788"/>
        <dbReference type="Rhea" id="RHEA-COMP:9621"/>
        <dbReference type="Rhea" id="RHEA-COMP:9685"/>
        <dbReference type="ChEBI" id="CHEBI:57287"/>
        <dbReference type="ChEBI" id="CHEBI:57288"/>
        <dbReference type="ChEBI" id="CHEBI:64479"/>
        <dbReference type="ChEBI" id="CHEBI:78446"/>
        <dbReference type="EC" id="2.3.1.38"/>
    </reaction>
    <physiologicalReaction direction="left-to-right" evidence="36">
        <dbReference type="Rhea" id="RHEA:41789"/>
    </physiologicalReaction>
</comment>
<comment type="catalytic activity">
    <reaction evidence="15">
        <text>(3R)-hydroxyhexadecanoyl-[ACP] = (2E)-hexadecenoyl-[ACP] + H2O</text>
        <dbReference type="Rhea" id="RHEA:41908"/>
        <dbReference type="Rhea" id="RHEA-COMP:9650"/>
        <dbReference type="Rhea" id="RHEA-COMP:9651"/>
        <dbReference type="ChEBI" id="CHEBI:15377"/>
        <dbReference type="ChEBI" id="CHEBI:78480"/>
        <dbReference type="ChEBI" id="CHEBI:78481"/>
    </reaction>
    <physiologicalReaction direction="left-to-right" evidence="15">
        <dbReference type="Rhea" id="RHEA:41909"/>
    </physiologicalReaction>
</comment>
<comment type="catalytic activity">
    <reaction evidence="46">
        <text>(2E)-decenoyl-[ACP] + NADPH + H(+) = decanoyl-[ACP] + NADP(+)</text>
        <dbReference type="Rhea" id="RHEA:41864"/>
        <dbReference type="Rhea" id="RHEA-COMP:9639"/>
        <dbReference type="Rhea" id="RHEA-COMP:9640"/>
        <dbReference type="ChEBI" id="CHEBI:15378"/>
        <dbReference type="ChEBI" id="CHEBI:57783"/>
        <dbReference type="ChEBI" id="CHEBI:58349"/>
        <dbReference type="ChEBI" id="CHEBI:78467"/>
        <dbReference type="ChEBI" id="CHEBI:78468"/>
    </reaction>
    <physiologicalReaction direction="left-to-right" evidence="46">
        <dbReference type="Rhea" id="RHEA:41865"/>
    </physiologicalReaction>
</comment>
<dbReference type="InterPro" id="IPR014030">
    <property type="entry name" value="Ketoacyl_synth_N"/>
</dbReference>
<evidence type="ECO:0000256" key="15">
    <source>
        <dbReference type="ARBA" id="ARBA00023401"/>
    </source>
</evidence>
<comment type="catalytic activity">
    <reaction evidence="22">
        <text>tetradecanoyl-[ACP] + malonyl-[ACP] + H(+) = 3-oxohexadecanoyl-[ACP] + holo-[ACP] + CO2</text>
        <dbReference type="Rhea" id="RHEA:41900"/>
        <dbReference type="Rhea" id="RHEA-COMP:9623"/>
        <dbReference type="Rhea" id="RHEA-COMP:9648"/>
        <dbReference type="Rhea" id="RHEA-COMP:9649"/>
        <dbReference type="Rhea" id="RHEA-COMP:9685"/>
        <dbReference type="ChEBI" id="CHEBI:15378"/>
        <dbReference type="ChEBI" id="CHEBI:16526"/>
        <dbReference type="ChEBI" id="CHEBI:64479"/>
        <dbReference type="ChEBI" id="CHEBI:78449"/>
        <dbReference type="ChEBI" id="CHEBI:78477"/>
        <dbReference type="ChEBI" id="CHEBI:78478"/>
    </reaction>
    <physiologicalReaction direction="left-to-right" evidence="22">
        <dbReference type="Rhea" id="RHEA:41901"/>
    </physiologicalReaction>
</comment>
<evidence type="ECO:0000256" key="10">
    <source>
        <dbReference type="ARBA" id="ARBA00023373"/>
    </source>
</evidence>
<evidence type="ECO:0000256" key="24">
    <source>
        <dbReference type="ARBA" id="ARBA00047578"/>
    </source>
</evidence>
<evidence type="ECO:0000256" key="40">
    <source>
        <dbReference type="ARBA" id="ARBA00049109"/>
    </source>
</evidence>
<dbReference type="InterPro" id="IPR001031">
    <property type="entry name" value="Thioesterase"/>
</dbReference>
<dbReference type="InterPro" id="IPR011032">
    <property type="entry name" value="GroES-like_sf"/>
</dbReference>
<evidence type="ECO:0000256" key="12">
    <source>
        <dbReference type="ARBA" id="ARBA00023394"/>
    </source>
</evidence>
<dbReference type="SMART" id="SM00829">
    <property type="entry name" value="PKS_ER"/>
    <property type="match status" value="1"/>
</dbReference>
<dbReference type="SMART" id="SM00822">
    <property type="entry name" value="PKS_KR"/>
    <property type="match status" value="1"/>
</dbReference>
<evidence type="ECO:0000256" key="8">
    <source>
        <dbReference type="ARBA" id="ARBA00023332"/>
    </source>
</evidence>
<evidence type="ECO:0000256" key="31">
    <source>
        <dbReference type="ARBA" id="ARBA00048289"/>
    </source>
</evidence>
<dbReference type="CDD" id="cd00833">
    <property type="entry name" value="PKS"/>
    <property type="match status" value="1"/>
</dbReference>
<dbReference type="Gene3D" id="3.90.180.10">
    <property type="entry name" value="Medium-chain alcohol dehydrogenases, catalytic domain"/>
    <property type="match status" value="1"/>
</dbReference>
<dbReference type="SMART" id="SM00825">
    <property type="entry name" value="PKS_KS"/>
    <property type="match status" value="1"/>
</dbReference>
<dbReference type="GO" id="GO:0006633">
    <property type="term" value="P:fatty acid biosynthetic process"/>
    <property type="evidence" value="ECO:0007669"/>
    <property type="project" value="InterPro"/>
</dbReference>
<evidence type="ECO:0000256" key="36">
    <source>
        <dbReference type="ARBA" id="ARBA00048691"/>
    </source>
</evidence>
<gene>
    <name evidence="52" type="ORF">CHIRRI_LOCUS6023</name>
</gene>
<dbReference type="SUPFAM" id="SSF55048">
    <property type="entry name" value="Probable ACP-binding domain of malonyl-CoA ACP transacylase"/>
    <property type="match status" value="1"/>
</dbReference>
<evidence type="ECO:0000256" key="30">
    <source>
        <dbReference type="ARBA" id="ARBA00048281"/>
    </source>
</evidence>
<comment type="catalytic activity">
    <reaction evidence="19">
        <text>hexanoyl-[ACP] + malonyl-[ACP] + H(+) = 3-oxooctanoyl-[ACP] + holo-[ACP] + CO2</text>
        <dbReference type="Rhea" id="RHEA:41836"/>
        <dbReference type="Rhea" id="RHEA-COMP:9623"/>
        <dbReference type="Rhea" id="RHEA-COMP:9632"/>
        <dbReference type="Rhea" id="RHEA-COMP:9633"/>
        <dbReference type="Rhea" id="RHEA-COMP:9685"/>
        <dbReference type="ChEBI" id="CHEBI:15378"/>
        <dbReference type="ChEBI" id="CHEBI:16526"/>
        <dbReference type="ChEBI" id="CHEBI:64479"/>
        <dbReference type="ChEBI" id="CHEBI:78449"/>
        <dbReference type="ChEBI" id="CHEBI:78459"/>
        <dbReference type="ChEBI" id="CHEBI:78460"/>
    </reaction>
    <physiologicalReaction direction="left-to-right" evidence="19">
        <dbReference type="Rhea" id="RHEA:41837"/>
    </physiologicalReaction>
</comment>
<comment type="catalytic activity">
    <reaction evidence="40">
        <text>decanoyl-[ACP] + malonyl-[ACP] + H(+) = 3-oxododecanoyl-[ACP] + holo-[ACP] + CO2</text>
        <dbReference type="Rhea" id="RHEA:41868"/>
        <dbReference type="Rhea" id="RHEA-COMP:9623"/>
        <dbReference type="Rhea" id="RHEA-COMP:9640"/>
        <dbReference type="Rhea" id="RHEA-COMP:9641"/>
        <dbReference type="Rhea" id="RHEA-COMP:9685"/>
        <dbReference type="ChEBI" id="CHEBI:15378"/>
        <dbReference type="ChEBI" id="CHEBI:16526"/>
        <dbReference type="ChEBI" id="CHEBI:64479"/>
        <dbReference type="ChEBI" id="CHEBI:78449"/>
        <dbReference type="ChEBI" id="CHEBI:78468"/>
        <dbReference type="ChEBI" id="CHEBI:78469"/>
    </reaction>
    <physiologicalReaction direction="left-to-right" evidence="40">
        <dbReference type="Rhea" id="RHEA:41869"/>
    </physiologicalReaction>
</comment>
<comment type="catalytic activity">
    <reaction evidence="24">
        <text>dodecanoyl-[ACP] + malonyl-[ACP] + H(+) = 3-oxotetradecanoyl-[ACP] + holo-[ACP] + CO2</text>
        <dbReference type="Rhea" id="RHEA:41884"/>
        <dbReference type="Rhea" id="RHEA-COMP:9623"/>
        <dbReference type="Rhea" id="RHEA-COMP:9644"/>
        <dbReference type="Rhea" id="RHEA-COMP:9645"/>
        <dbReference type="Rhea" id="RHEA-COMP:9685"/>
        <dbReference type="ChEBI" id="CHEBI:15378"/>
        <dbReference type="ChEBI" id="CHEBI:16526"/>
        <dbReference type="ChEBI" id="CHEBI:64479"/>
        <dbReference type="ChEBI" id="CHEBI:65264"/>
        <dbReference type="ChEBI" id="CHEBI:78449"/>
        <dbReference type="ChEBI" id="CHEBI:78473"/>
    </reaction>
    <physiologicalReaction direction="left-to-right" evidence="24">
        <dbReference type="Rhea" id="RHEA:41885"/>
    </physiologicalReaction>
</comment>
<evidence type="ECO:0000256" key="26">
    <source>
        <dbReference type="ARBA" id="ARBA00047897"/>
    </source>
</evidence>
<dbReference type="Gene3D" id="3.40.366.10">
    <property type="entry name" value="Malonyl-Coenzyme A Acyl Carrier Protein, domain 2"/>
    <property type="match status" value="1"/>
</dbReference>
<dbReference type="SMART" id="SM00827">
    <property type="entry name" value="PKS_AT"/>
    <property type="match status" value="1"/>
</dbReference>
<dbReference type="InterPro" id="IPR036736">
    <property type="entry name" value="ACP-like_sf"/>
</dbReference>
<comment type="catalytic activity">
    <reaction evidence="18">
        <text>3-oxooctadecanoyl-[ACP] + NADPH + H(+) = (3R)-hydroxyoctadecanoyl-[ACP] + NADP(+)</text>
        <dbReference type="Rhea" id="RHEA:41920"/>
        <dbReference type="Rhea" id="RHEA-COMP:9653"/>
        <dbReference type="Rhea" id="RHEA-COMP:9654"/>
        <dbReference type="ChEBI" id="CHEBI:15378"/>
        <dbReference type="ChEBI" id="CHEBI:57783"/>
        <dbReference type="ChEBI" id="CHEBI:58349"/>
        <dbReference type="ChEBI" id="CHEBI:78487"/>
        <dbReference type="ChEBI" id="CHEBI:78488"/>
    </reaction>
    <physiologicalReaction direction="left-to-right" evidence="18">
        <dbReference type="Rhea" id="RHEA:41921"/>
    </physiologicalReaction>
</comment>
<dbReference type="SUPFAM" id="SSF50129">
    <property type="entry name" value="GroES-like"/>
    <property type="match status" value="1"/>
</dbReference>
<dbReference type="EMBL" id="OU895878">
    <property type="protein sequence ID" value="CAG9803122.1"/>
    <property type="molecule type" value="Genomic_DNA"/>
</dbReference>
<comment type="catalytic activity">
    <reaction evidence="9">
        <text>(3R)-hydroxydodecanoyl-[ACP] = (2E)-dodecenoyl-[ACP] + H2O</text>
        <dbReference type="Rhea" id="RHEA:41876"/>
        <dbReference type="Rhea" id="RHEA-COMP:9642"/>
        <dbReference type="Rhea" id="RHEA-COMP:9643"/>
        <dbReference type="ChEBI" id="CHEBI:15377"/>
        <dbReference type="ChEBI" id="CHEBI:78470"/>
        <dbReference type="ChEBI" id="CHEBI:78472"/>
    </reaction>
    <physiologicalReaction direction="left-to-right" evidence="9">
        <dbReference type="Rhea" id="RHEA:41877"/>
    </physiologicalReaction>
</comment>
<evidence type="ECO:0000256" key="17">
    <source>
        <dbReference type="ARBA" id="ARBA00023442"/>
    </source>
</evidence>
<evidence type="ECO:0000259" key="51">
    <source>
        <dbReference type="PROSITE" id="PS52019"/>
    </source>
</evidence>
<evidence type="ECO:0000256" key="28">
    <source>
        <dbReference type="ARBA" id="ARBA00047961"/>
    </source>
</evidence>
<dbReference type="Gene3D" id="3.40.50.720">
    <property type="entry name" value="NAD(P)-binding Rossmann-like Domain"/>
    <property type="match status" value="1"/>
</dbReference>
<comment type="catalytic activity">
    <reaction evidence="8">
        <text>(3R)-hydroxyoctanoyl-[ACP] = (2E)-octenoyl-[ACP] + H2O</text>
        <dbReference type="Rhea" id="RHEA:41844"/>
        <dbReference type="Rhea" id="RHEA-COMP:9634"/>
        <dbReference type="Rhea" id="RHEA-COMP:9635"/>
        <dbReference type="ChEBI" id="CHEBI:15377"/>
        <dbReference type="ChEBI" id="CHEBI:78461"/>
        <dbReference type="ChEBI" id="CHEBI:78462"/>
    </reaction>
    <physiologicalReaction direction="left-to-right" evidence="8">
        <dbReference type="Rhea" id="RHEA:41845"/>
    </physiologicalReaction>
</comment>
<evidence type="ECO:0000256" key="20">
    <source>
        <dbReference type="ARBA" id="ARBA00047400"/>
    </source>
</evidence>
<evidence type="ECO:0000256" key="2">
    <source>
        <dbReference type="ARBA" id="ARBA00022450"/>
    </source>
</evidence>
<dbReference type="PROSITE" id="PS52019">
    <property type="entry name" value="PKS_MFAS_DH"/>
    <property type="match status" value="1"/>
</dbReference>
<dbReference type="GO" id="GO:0004315">
    <property type="term" value="F:3-oxoacyl-[acyl-carrier-protein] synthase activity"/>
    <property type="evidence" value="ECO:0007669"/>
    <property type="project" value="UniProtKB-EC"/>
</dbReference>
<dbReference type="Gene3D" id="1.10.1200.10">
    <property type="entry name" value="ACP-like"/>
    <property type="match status" value="1"/>
</dbReference>
<evidence type="ECO:0000256" key="41">
    <source>
        <dbReference type="ARBA" id="ARBA00049171"/>
    </source>
</evidence>
<dbReference type="CDD" id="cd05195">
    <property type="entry name" value="enoyl_red"/>
    <property type="match status" value="1"/>
</dbReference>
<dbReference type="OrthoDB" id="329835at2759"/>
<dbReference type="InterPro" id="IPR049391">
    <property type="entry name" value="FAS_pseudo-KR"/>
</dbReference>
<dbReference type="Pfam" id="PF02801">
    <property type="entry name" value="Ketoacyl-synt_C"/>
    <property type="match status" value="1"/>
</dbReference>
<evidence type="ECO:0000256" key="42">
    <source>
        <dbReference type="ARBA" id="ARBA00049263"/>
    </source>
</evidence>
<evidence type="ECO:0000256" key="27">
    <source>
        <dbReference type="ARBA" id="ARBA00047953"/>
    </source>
</evidence>
<dbReference type="GO" id="GO:0141148">
    <property type="term" value="F:enoyl-[acyl-carrier-protein] reductase (NADPH) activity"/>
    <property type="evidence" value="ECO:0007669"/>
    <property type="project" value="UniProtKB-EC"/>
</dbReference>
<dbReference type="Pfam" id="PF21149">
    <property type="entry name" value="FAS_pseudo-KR"/>
    <property type="match status" value="1"/>
</dbReference>
<dbReference type="InterPro" id="IPR009081">
    <property type="entry name" value="PP-bd_ACP"/>
</dbReference>
<proteinExistence type="predicted"/>
<evidence type="ECO:0000256" key="39">
    <source>
        <dbReference type="ARBA" id="ARBA00049019"/>
    </source>
</evidence>
<sequence length="2289" mass="255940">MRILLEHAYESILDAGVSPQSLVGSKTGVFIGCSISDARDAFIHRVPPKDGYVVLGSGGFYFSNRISYALGLCGPSMTVDTACSSSAYALDTAFRYMETGICDAALVGGSQVILDCGLNSEYMKLKILANDGISRPFDEDASGFTRAESISVIFLQKRKDSKRIYANVVYSSSNNDGFKKEGASFPSKIMQQKLIESFYQTIKFDPANVNFVEAHATGTKLGDPEELAAIDEVFAKQTGRSKTLTIGSVKSNMGHAEAASGMASMAKIILSFESQKFPPNINLKSPRSDVAGFSEGRIKVATEVEDLDSEFIAMNSFGLGGGNAHSLFRGNPKVKSKFGIPDDELGRMVLWSGRTEAAINAIFDDITQRPLDAEHIALLQNSQTQTTNANTYRGYGMFINDKSEGKAVCVKQNIQYFNGSRRPVVFVYSGIGSQWLGMGRDLMKIPLFAQSIEKCHGILMNKGIDLENILTSTDEHTFSNVLHSYVGIIAIEIALTDILKELNIVPDYIIGHSVGELGCAYADNCLTVEETLLAAYARGEASRESQTIRGAMAAVGMNHLKLKEIVPDDIDIACHNGEDSSTISGPVKSVYAFIEKLKEDKIFVKEVACSDVPLHSRYIKEMGQNLQNKLKEIIREPKMRSEKWLSSTYAEDLWKVDEAAFCSAEYQTTNLLNPVLFQEVTQKLPKDALLMEVAPSGLLRAILKRSFTDGVYANLTEKNSNDGYSLFMECLGRIFEYGVDMDILKLYPSISFPVSRGTPMIAPIIKWNHEDNHFVPYFDSYNAYERRNIVINISDKHFELIQGHIVDGRVIFPATGWIHIVWETYARMIGVYFEKMKVVLEDIHFLRATPLVKNQDLLITISIHRGSGRFEIIEGNSTVVYGCIKQMENIEMSDVTPINDDVYIFSGEGFYKEMRICGFTHLGLFKGVTEMQLNGLKGKIKWMKNWTTFLDTITHFNYERILHSRGLRVPIRIKKFVINPILHYEMVEEKIKQQSCNKNTKIDAKDKSPDIIFDVVVCPYRNIISAGGIEIHGKTNQLMSRRRLNKPSLEIYKFVPFFSSEPMSLDNAAKTIAQMIIEDLSQIKFSILEIDDNKIDEQQLLSDHLQKAISEIPQITSDITLITSRNNFGLKGVNISSEDLSSFNGVDLLIKSNILSDDNALEEIKLIMNNNGYIISREDQDYSNVENEDYRTVAKICTAFDEILYIIQFKNVSNNSYNIIEITSNVNDWIEPLKKSLKESPTILFAYNQEPSGILGFTKCLKQEYLNKLKCFFIMDTENAPSAFDIHHKFFKDQNHALNVFKDCKWGGYRHLSLSAANNSSSQSSHFYANCQVKGDLSTFAWFQGSFDINDVSLDLIKIQYSLLNFKDVMLALGKISDVRDRKIYKQEAYLGFEFSGLKQNGERVMGIAVGAGALATYYDASNAILWNVPDSWTMEEAATVPLVYFTVYFAFFNTTTIKAGKKILIHSGSGGVGQAAIEVAFAYGLEVYTTVSNEDKKNFLIKRFPKLKPENIGNSRNTTFEKMVLENTEGKGVDYVLNSLSGDKLKASISCLGINGVFLEIGKYDIQNATNLDMGFLSKRIKLSAVIFDEQLAEPDEIKFIHDLVDKDIKSGIIKPLNTTVFDADKIEDAFRYLGSGQHIGKVLLKIRENANDVMSLPIPTFKRVYCCSNKSIIITGGLGGFGFELTEWLISRGCTKFILSSRRGIHNNDQALKIRYWNSCGLSVVVSTSNITTEQGCEEVIRQAMKLGPVDAIFHLAAVLRDGIFENLDEQMFNESLAPKSLGTKYLDKLSRVLCPDLKHFVVFSSVSCGRGNAGQSNYGMANSVMERIIENRHRDGLPGKAVQWGAIGDVGMLADYQLMNVDKDFGGTLPQPIYSCFEVLDTLLTSEDPIVSSMIVADKRLGDLNKGNIIDMIFKVMGIRDRKSVSMDSTLTQLGIDSLTGVEIQYIIEHEFDITLTSQEIRSLTLSQLEKRVTSKDSKDSKQKSVDVETSMAEKVEWMRLLMEGVVDPKTLELVTADTIVHANIILHSNTKIVIVPGFFGFASTVFKNIGKEMDFPAYVLQYVNFRECTNLEEIMKKIAPILLDLFSDVDNFILIGHSYGCLLTMKMAEVLEENGKSGQIIQIDGSPILSNILALQAKNTDYYADVNNYISMMLFRFYQQHVDLSISKAAFESHSIWTERFKEMIARSKDLIPLSHDYMIEKVASAYMSRLDIAANFEMEDFSILKTTKIALIKATKSIDKEISNDYGLSKFCSNEVVIKIVSGDHVTILLNPEISQVIKGVISV</sequence>
<evidence type="ECO:0000256" key="4">
    <source>
        <dbReference type="ARBA" id="ARBA00022679"/>
    </source>
</evidence>
<evidence type="ECO:0000256" key="44">
    <source>
        <dbReference type="ARBA" id="ARBA00049422"/>
    </source>
</evidence>
<evidence type="ECO:0000256" key="32">
    <source>
        <dbReference type="ARBA" id="ARBA00048420"/>
    </source>
</evidence>
<evidence type="ECO:0000259" key="49">
    <source>
        <dbReference type="PROSITE" id="PS50075"/>
    </source>
</evidence>
<comment type="catalytic activity">
    <reaction evidence="21">
        <text>3-oxodecanoyl-[ACP] + NADPH + H(+) = (3R)-hydroxydecanoyl-[ACP] + NADP(+)</text>
        <dbReference type="Rhea" id="RHEA:41856"/>
        <dbReference type="Rhea" id="RHEA-COMP:9637"/>
        <dbReference type="Rhea" id="RHEA-COMP:9638"/>
        <dbReference type="ChEBI" id="CHEBI:15378"/>
        <dbReference type="ChEBI" id="CHEBI:57783"/>
        <dbReference type="ChEBI" id="CHEBI:58349"/>
        <dbReference type="ChEBI" id="CHEBI:78464"/>
        <dbReference type="ChEBI" id="CHEBI:78466"/>
    </reaction>
    <physiologicalReaction direction="left-to-right" evidence="21">
        <dbReference type="Rhea" id="RHEA:41857"/>
    </physiologicalReaction>
</comment>
<comment type="catalytic activity">
    <reaction evidence="29">
        <text>hexadecanoyl-[ACP] + malonyl-[ACP] + H(+) = 3-oxooctadecanoyl-[ACP] + holo-[ACP] + CO2</text>
        <dbReference type="Rhea" id="RHEA:41916"/>
        <dbReference type="Rhea" id="RHEA-COMP:9623"/>
        <dbReference type="Rhea" id="RHEA-COMP:9652"/>
        <dbReference type="Rhea" id="RHEA-COMP:9653"/>
        <dbReference type="Rhea" id="RHEA-COMP:9685"/>
        <dbReference type="ChEBI" id="CHEBI:15378"/>
        <dbReference type="ChEBI" id="CHEBI:16526"/>
        <dbReference type="ChEBI" id="CHEBI:64479"/>
        <dbReference type="ChEBI" id="CHEBI:78449"/>
        <dbReference type="ChEBI" id="CHEBI:78483"/>
        <dbReference type="ChEBI" id="CHEBI:78487"/>
    </reaction>
    <physiologicalReaction direction="left-to-right" evidence="29">
        <dbReference type="Rhea" id="RHEA:41917"/>
    </physiologicalReaction>
</comment>
<evidence type="ECO:0000256" key="34">
    <source>
        <dbReference type="ARBA" id="ARBA00048571"/>
    </source>
</evidence>
<keyword evidence="7" id="KW-0007">Acetylation</keyword>
<comment type="catalytic activity">
    <reaction evidence="31">
        <text>tetradecanoyl-[ACP] + H2O = tetradecanoate + holo-[ACP] + H(+)</text>
        <dbReference type="Rhea" id="RHEA:30123"/>
        <dbReference type="Rhea" id="RHEA-COMP:9648"/>
        <dbReference type="Rhea" id="RHEA-COMP:9685"/>
        <dbReference type="ChEBI" id="CHEBI:15377"/>
        <dbReference type="ChEBI" id="CHEBI:15378"/>
        <dbReference type="ChEBI" id="CHEBI:30807"/>
        <dbReference type="ChEBI" id="CHEBI:64479"/>
        <dbReference type="ChEBI" id="CHEBI:78477"/>
        <dbReference type="EC" id="3.1.2.14"/>
    </reaction>
    <physiologicalReaction direction="left-to-right" evidence="31">
        <dbReference type="Rhea" id="RHEA:30124"/>
    </physiologicalReaction>
</comment>
<evidence type="ECO:0000313" key="53">
    <source>
        <dbReference type="Proteomes" id="UP001153620"/>
    </source>
</evidence>
<dbReference type="GO" id="GO:0004312">
    <property type="term" value="F:fatty acid synthase activity"/>
    <property type="evidence" value="ECO:0007669"/>
    <property type="project" value="TreeGrafter"/>
</dbReference>
<keyword evidence="5" id="KW-0702">S-nitrosylation</keyword>
<dbReference type="InterPro" id="IPR020841">
    <property type="entry name" value="PKS_Beta-ketoAc_synthase_dom"/>
</dbReference>
<dbReference type="InterPro" id="IPR016039">
    <property type="entry name" value="Thiolase-like"/>
</dbReference>
<feature type="region of interest" description="N-terminal hotdog fold" evidence="48">
    <location>
        <begin position="769"/>
        <end position="892"/>
    </location>
</feature>
<comment type="catalytic activity">
    <reaction evidence="16">
        <text>(3R)-hydroxybutanoyl-[ACP] = (2E)-butenoyl-[ACP] + H2O</text>
        <dbReference type="Rhea" id="RHEA:41808"/>
        <dbReference type="Rhea" id="RHEA-COMP:9626"/>
        <dbReference type="Rhea" id="RHEA-COMP:9627"/>
        <dbReference type="ChEBI" id="CHEBI:15377"/>
        <dbReference type="ChEBI" id="CHEBI:78451"/>
        <dbReference type="ChEBI" id="CHEBI:78453"/>
    </reaction>
    <physiologicalReaction direction="left-to-right" evidence="16">
        <dbReference type="Rhea" id="RHEA:41809"/>
    </physiologicalReaction>
</comment>
<protein>
    <submittedName>
        <fullName evidence="52">Uncharacterized protein</fullName>
    </submittedName>
</protein>
<evidence type="ECO:0000313" key="52">
    <source>
        <dbReference type="EMBL" id="CAG9803122.1"/>
    </source>
</evidence>
<dbReference type="PANTHER" id="PTHR43775">
    <property type="entry name" value="FATTY ACID SYNTHASE"/>
    <property type="match status" value="1"/>
</dbReference>
<dbReference type="InterPro" id="IPR018201">
    <property type="entry name" value="Ketoacyl_synth_AS"/>
</dbReference>
<dbReference type="PROSITE" id="PS00606">
    <property type="entry name" value="KS3_1"/>
    <property type="match status" value="1"/>
</dbReference>
<dbReference type="Pfam" id="PF00975">
    <property type="entry name" value="Thioesterase"/>
    <property type="match status" value="1"/>
</dbReference>
<comment type="catalytic activity">
    <reaction evidence="23">
        <text>(2E)-butenoyl-[ACP] + NADPH + H(+) = butanoyl-[ACP] + NADP(+)</text>
        <dbReference type="Rhea" id="RHEA:41812"/>
        <dbReference type="Rhea" id="RHEA-COMP:9627"/>
        <dbReference type="Rhea" id="RHEA-COMP:9628"/>
        <dbReference type="ChEBI" id="CHEBI:15378"/>
        <dbReference type="ChEBI" id="CHEBI:57783"/>
        <dbReference type="ChEBI" id="CHEBI:58349"/>
        <dbReference type="ChEBI" id="CHEBI:78453"/>
        <dbReference type="ChEBI" id="CHEBI:78454"/>
    </reaction>
    <physiologicalReaction direction="left-to-right" evidence="23">
        <dbReference type="Rhea" id="RHEA:41813"/>
    </physiologicalReaction>
</comment>
<evidence type="ECO:0000256" key="38">
    <source>
        <dbReference type="ARBA" id="ARBA00048935"/>
    </source>
</evidence>
<evidence type="ECO:0000256" key="29">
    <source>
        <dbReference type="ARBA" id="ARBA00048051"/>
    </source>
</evidence>
<dbReference type="InterPro" id="IPR020843">
    <property type="entry name" value="ER"/>
</dbReference>
<evidence type="ECO:0000256" key="35">
    <source>
        <dbReference type="ARBA" id="ARBA00048650"/>
    </source>
</evidence>
<dbReference type="Pfam" id="PF00698">
    <property type="entry name" value="Acyl_transf_1"/>
    <property type="match status" value="1"/>
</dbReference>
<evidence type="ECO:0000256" key="9">
    <source>
        <dbReference type="ARBA" id="ARBA00023351"/>
    </source>
</evidence>
<evidence type="ECO:0000256" key="18">
    <source>
        <dbReference type="ARBA" id="ARBA00047300"/>
    </source>
</evidence>
<evidence type="ECO:0000256" key="33">
    <source>
        <dbReference type="ARBA" id="ARBA00048506"/>
    </source>
</evidence>
<comment type="catalytic activity">
    <reaction evidence="12">
        <text>a (3R)-hydroxyacyl-[ACP] = a (2E)-enoyl-[ACP] + H2O</text>
        <dbReference type="Rhea" id="RHEA:13097"/>
        <dbReference type="Rhea" id="RHEA-COMP:9925"/>
        <dbReference type="Rhea" id="RHEA-COMP:9945"/>
        <dbReference type="ChEBI" id="CHEBI:15377"/>
        <dbReference type="ChEBI" id="CHEBI:78784"/>
        <dbReference type="ChEBI" id="CHEBI:78827"/>
        <dbReference type="EC" id="4.2.1.59"/>
    </reaction>
    <physiologicalReaction direction="left-to-right" evidence="12">
        <dbReference type="Rhea" id="RHEA:13098"/>
    </physiologicalReaction>
</comment>
<dbReference type="Pfam" id="PF00109">
    <property type="entry name" value="ketoacyl-synt"/>
    <property type="match status" value="1"/>
</dbReference>
<dbReference type="InterPro" id="IPR049900">
    <property type="entry name" value="PKS_mFAS_DH"/>
</dbReference>
<feature type="active site" description="Proton acceptor; for dehydratase activity" evidence="48">
    <location>
        <position position="804"/>
    </location>
</feature>
<organism evidence="52 53">
    <name type="scientific">Chironomus riparius</name>
    <dbReference type="NCBI Taxonomy" id="315576"/>
    <lineage>
        <taxon>Eukaryota</taxon>
        <taxon>Metazoa</taxon>
        <taxon>Ecdysozoa</taxon>
        <taxon>Arthropoda</taxon>
        <taxon>Hexapoda</taxon>
        <taxon>Insecta</taxon>
        <taxon>Pterygota</taxon>
        <taxon>Neoptera</taxon>
        <taxon>Endopterygota</taxon>
        <taxon>Diptera</taxon>
        <taxon>Nematocera</taxon>
        <taxon>Chironomoidea</taxon>
        <taxon>Chironomidae</taxon>
        <taxon>Chironominae</taxon>
        <taxon>Chironomus</taxon>
    </lineage>
</organism>
<keyword evidence="3" id="KW-0597">Phosphoprotein</keyword>
<evidence type="ECO:0000256" key="21">
    <source>
        <dbReference type="ARBA" id="ARBA00047440"/>
    </source>
</evidence>
<dbReference type="InterPro" id="IPR036291">
    <property type="entry name" value="NAD(P)-bd_dom_sf"/>
</dbReference>
<reference evidence="52" key="1">
    <citation type="submission" date="2022-01" db="EMBL/GenBank/DDBJ databases">
        <authorList>
            <person name="King R."/>
        </authorList>
    </citation>
    <scope>NUCLEOTIDE SEQUENCE</scope>
</reference>
<comment type="catalytic activity">
    <reaction evidence="28">
        <text>acetyl-[ACP] + malonyl-[ACP] + H(+) = 3-oxobutanoyl-[ACP] + holo-[ACP] + CO2</text>
        <dbReference type="Rhea" id="RHEA:41800"/>
        <dbReference type="Rhea" id="RHEA-COMP:9621"/>
        <dbReference type="Rhea" id="RHEA-COMP:9623"/>
        <dbReference type="Rhea" id="RHEA-COMP:9625"/>
        <dbReference type="Rhea" id="RHEA-COMP:9685"/>
        <dbReference type="ChEBI" id="CHEBI:15378"/>
        <dbReference type="ChEBI" id="CHEBI:16526"/>
        <dbReference type="ChEBI" id="CHEBI:64479"/>
        <dbReference type="ChEBI" id="CHEBI:78446"/>
        <dbReference type="ChEBI" id="CHEBI:78449"/>
        <dbReference type="ChEBI" id="CHEBI:78450"/>
    </reaction>
    <physiologicalReaction direction="left-to-right" evidence="28">
        <dbReference type="Rhea" id="RHEA:41801"/>
    </physiologicalReaction>
</comment>
<dbReference type="InterPro" id="IPR016035">
    <property type="entry name" value="Acyl_Trfase/lysoPLipase"/>
</dbReference>
<evidence type="ECO:0000256" key="45">
    <source>
        <dbReference type="ARBA" id="ARBA00049449"/>
    </source>
</evidence>
<evidence type="ECO:0000256" key="7">
    <source>
        <dbReference type="ARBA" id="ARBA00022990"/>
    </source>
</evidence>
<comment type="catalytic activity">
    <reaction evidence="32">
        <text>(2E)-octenoyl-[ACP] + NADPH + H(+) = octanoyl-[ACP] + NADP(+)</text>
        <dbReference type="Rhea" id="RHEA:41848"/>
        <dbReference type="Rhea" id="RHEA-COMP:9635"/>
        <dbReference type="Rhea" id="RHEA-COMP:9636"/>
        <dbReference type="ChEBI" id="CHEBI:15378"/>
        <dbReference type="ChEBI" id="CHEBI:57783"/>
        <dbReference type="ChEBI" id="CHEBI:58349"/>
        <dbReference type="ChEBI" id="CHEBI:78462"/>
        <dbReference type="ChEBI" id="CHEBI:78463"/>
    </reaction>
    <physiologicalReaction direction="left-to-right" evidence="32">
        <dbReference type="Rhea" id="RHEA:41849"/>
    </physiologicalReaction>
</comment>
<feature type="domain" description="Carrier" evidence="49">
    <location>
        <begin position="1906"/>
        <end position="1983"/>
    </location>
</feature>
<dbReference type="InterPro" id="IPR042104">
    <property type="entry name" value="PKS_dehydratase_sf"/>
</dbReference>
<dbReference type="Gene3D" id="3.10.129.110">
    <property type="entry name" value="Polyketide synthase dehydratase"/>
    <property type="match status" value="1"/>
</dbReference>
<comment type="catalytic activity">
    <reaction evidence="45">
        <text>butanoyl-[ACP] + malonyl-[ACP] + H(+) = 3-oxohexanoyl-[ACP] + holo-[ACP] + CO2</text>
        <dbReference type="Rhea" id="RHEA:41820"/>
        <dbReference type="Rhea" id="RHEA-COMP:9623"/>
        <dbReference type="Rhea" id="RHEA-COMP:9628"/>
        <dbReference type="Rhea" id="RHEA-COMP:9629"/>
        <dbReference type="Rhea" id="RHEA-COMP:9685"/>
        <dbReference type="ChEBI" id="CHEBI:15378"/>
        <dbReference type="ChEBI" id="CHEBI:16526"/>
        <dbReference type="ChEBI" id="CHEBI:64479"/>
        <dbReference type="ChEBI" id="CHEBI:78449"/>
        <dbReference type="ChEBI" id="CHEBI:78454"/>
        <dbReference type="ChEBI" id="CHEBI:78456"/>
    </reaction>
    <physiologicalReaction direction="left-to-right" evidence="45">
        <dbReference type="Rhea" id="RHEA:41821"/>
    </physiologicalReaction>
</comment>
<comment type="catalytic activity">
    <reaction evidence="14">
        <text>(3R)-hydroxyoctadecanoyl-[ACP] = (2E)-octadecenoyl-[ACP] + H2O</text>
        <dbReference type="Rhea" id="RHEA:41924"/>
        <dbReference type="Rhea" id="RHEA-COMP:9654"/>
        <dbReference type="Rhea" id="RHEA-COMP:9655"/>
        <dbReference type="ChEBI" id="CHEBI:15377"/>
        <dbReference type="ChEBI" id="CHEBI:78488"/>
        <dbReference type="ChEBI" id="CHEBI:78489"/>
    </reaction>
    <physiologicalReaction direction="left-to-right" evidence="14">
        <dbReference type="Rhea" id="RHEA:41925"/>
    </physiologicalReaction>
</comment>
<evidence type="ECO:0000256" key="48">
    <source>
        <dbReference type="PROSITE-ProRule" id="PRU01363"/>
    </source>
</evidence>
<dbReference type="SUPFAM" id="SSF47336">
    <property type="entry name" value="ACP-like"/>
    <property type="match status" value="1"/>
</dbReference>
<dbReference type="GO" id="GO:0016297">
    <property type="term" value="F:fatty acyl-[ACP] hydrolase activity"/>
    <property type="evidence" value="ECO:0007669"/>
    <property type="project" value="UniProtKB-EC"/>
</dbReference>
<feature type="region of interest" description="C-terminal hotdog fold" evidence="48">
    <location>
        <begin position="902"/>
        <end position="1040"/>
    </location>
</feature>
<evidence type="ECO:0000256" key="16">
    <source>
        <dbReference type="ARBA" id="ARBA00023402"/>
    </source>
</evidence>
<evidence type="ECO:0000256" key="25">
    <source>
        <dbReference type="ARBA" id="ARBA00047810"/>
    </source>
</evidence>
<comment type="catalytic activity">
    <reaction evidence="34">
        <text>3-oxohexanoyl-[ACP] + NADPH + H(+) = (3R)-hydroxyhexanoyl-[ACP] + NADP(+)</text>
        <dbReference type="Rhea" id="RHEA:41824"/>
        <dbReference type="Rhea" id="RHEA-COMP:9629"/>
        <dbReference type="Rhea" id="RHEA-COMP:9630"/>
        <dbReference type="ChEBI" id="CHEBI:15378"/>
        <dbReference type="ChEBI" id="CHEBI:57783"/>
        <dbReference type="ChEBI" id="CHEBI:58349"/>
        <dbReference type="ChEBI" id="CHEBI:78456"/>
        <dbReference type="ChEBI" id="CHEBI:78457"/>
    </reaction>
    <physiologicalReaction direction="left-to-right" evidence="34">
        <dbReference type="Rhea" id="RHEA:41825"/>
    </physiologicalReaction>
</comment>
<evidence type="ECO:0000256" key="37">
    <source>
        <dbReference type="ARBA" id="ARBA00048704"/>
    </source>
</evidence>
<dbReference type="Gene3D" id="3.40.47.10">
    <property type="match status" value="1"/>
</dbReference>
<dbReference type="Proteomes" id="UP001153620">
    <property type="component" value="Chromosome 2"/>
</dbReference>
<evidence type="ECO:0000256" key="14">
    <source>
        <dbReference type="ARBA" id="ARBA00023399"/>
    </source>
</evidence>
<comment type="catalytic activity">
    <reaction evidence="37">
        <text>hexadecanoyl-[ACP] + H2O = hexadecanoate + holo-[ACP] + H(+)</text>
        <dbReference type="Rhea" id="RHEA:41932"/>
        <dbReference type="Rhea" id="RHEA-COMP:9652"/>
        <dbReference type="Rhea" id="RHEA-COMP:9685"/>
        <dbReference type="ChEBI" id="CHEBI:7896"/>
        <dbReference type="ChEBI" id="CHEBI:15377"/>
        <dbReference type="ChEBI" id="CHEBI:15378"/>
        <dbReference type="ChEBI" id="CHEBI:64479"/>
        <dbReference type="ChEBI" id="CHEBI:78483"/>
        <dbReference type="EC" id="3.1.2.14"/>
    </reaction>
    <physiologicalReaction direction="left-to-right" evidence="37">
        <dbReference type="Rhea" id="RHEA:41933"/>
    </physiologicalReaction>
</comment>
<dbReference type="InterPro" id="IPR013968">
    <property type="entry name" value="PKS_KR"/>
</dbReference>
<keyword evidence="4" id="KW-0808">Transferase</keyword>
<dbReference type="PROSITE" id="PS52004">
    <property type="entry name" value="KS3_2"/>
    <property type="match status" value="1"/>
</dbReference>
<dbReference type="SUPFAM" id="SSF52151">
    <property type="entry name" value="FabD/lysophospholipase-like"/>
    <property type="match status" value="1"/>
</dbReference>
<comment type="catalytic activity">
    <reaction evidence="35">
        <text>a 2,3-saturated acyl-[ACP] + NADP(+) = a (2E)-enoyl-[ACP] + NADPH + H(+)</text>
        <dbReference type="Rhea" id="RHEA:22564"/>
        <dbReference type="Rhea" id="RHEA-COMP:9925"/>
        <dbReference type="Rhea" id="RHEA-COMP:9926"/>
        <dbReference type="ChEBI" id="CHEBI:15378"/>
        <dbReference type="ChEBI" id="CHEBI:57783"/>
        <dbReference type="ChEBI" id="CHEBI:58349"/>
        <dbReference type="ChEBI" id="CHEBI:78784"/>
        <dbReference type="ChEBI" id="CHEBI:78785"/>
        <dbReference type="EC" id="1.3.1.39"/>
    </reaction>
    <physiologicalReaction direction="right-to-left" evidence="35">
        <dbReference type="Rhea" id="RHEA:22566"/>
    </physiologicalReaction>
</comment>
<dbReference type="InterPro" id="IPR001227">
    <property type="entry name" value="Ac_transferase_dom_sf"/>
</dbReference>
<comment type="catalytic activity">
    <reaction evidence="42">
        <text>3-oxododecanoyl-[ACP] + NADPH + H(+) = (3R)-hydroxydodecanoyl-[ACP] + NADP(+)</text>
        <dbReference type="Rhea" id="RHEA:41872"/>
        <dbReference type="Rhea" id="RHEA-COMP:9641"/>
        <dbReference type="Rhea" id="RHEA-COMP:9642"/>
        <dbReference type="ChEBI" id="CHEBI:15378"/>
        <dbReference type="ChEBI" id="CHEBI:57783"/>
        <dbReference type="ChEBI" id="CHEBI:58349"/>
        <dbReference type="ChEBI" id="CHEBI:78469"/>
        <dbReference type="ChEBI" id="CHEBI:78470"/>
    </reaction>
    <physiologicalReaction direction="left-to-right" evidence="42">
        <dbReference type="Rhea" id="RHEA:41873"/>
    </physiologicalReaction>
</comment>
<comment type="catalytic activity">
    <reaction evidence="41">
        <text>(2E)-tetradecenoyl-[ACP] + NADPH + H(+) = tetradecanoyl-[ACP] + NADP(+)</text>
        <dbReference type="Rhea" id="RHEA:41896"/>
        <dbReference type="Rhea" id="RHEA-COMP:9647"/>
        <dbReference type="Rhea" id="RHEA-COMP:9648"/>
        <dbReference type="ChEBI" id="CHEBI:15378"/>
        <dbReference type="ChEBI" id="CHEBI:57783"/>
        <dbReference type="ChEBI" id="CHEBI:58349"/>
        <dbReference type="ChEBI" id="CHEBI:78475"/>
        <dbReference type="ChEBI" id="CHEBI:78477"/>
    </reaction>
    <physiologicalReaction direction="left-to-right" evidence="41">
        <dbReference type="Rhea" id="RHEA:41897"/>
    </physiologicalReaction>
</comment>
<comment type="catalytic activity">
    <reaction evidence="33">
        <text>a fatty acyl-[ACP] + malonyl-[ACP] + H(+) = a 3-oxoacyl-[ACP] + holo-[ACP] + CO2</text>
        <dbReference type="Rhea" id="RHEA:22836"/>
        <dbReference type="Rhea" id="RHEA-COMP:9623"/>
        <dbReference type="Rhea" id="RHEA-COMP:9685"/>
        <dbReference type="Rhea" id="RHEA-COMP:9916"/>
        <dbReference type="Rhea" id="RHEA-COMP:14125"/>
        <dbReference type="ChEBI" id="CHEBI:15378"/>
        <dbReference type="ChEBI" id="CHEBI:16526"/>
        <dbReference type="ChEBI" id="CHEBI:64479"/>
        <dbReference type="ChEBI" id="CHEBI:78449"/>
        <dbReference type="ChEBI" id="CHEBI:78776"/>
        <dbReference type="ChEBI" id="CHEBI:138651"/>
        <dbReference type="EC" id="2.3.1.41"/>
    </reaction>
    <physiologicalReaction direction="left-to-right" evidence="33">
        <dbReference type="Rhea" id="RHEA:22837"/>
    </physiologicalReaction>
</comment>